<sequence length="248" mass="27174">MSNIESETQEKQIKSKKLYLHGNMPIVVGAAVLILGSGLLGYSVGHRQGITVAGYDADAQQLVEVVGVQKERLEALNKSLNAAVQERDVAISNSNDLFAQVTQANADKIQTDGMLTIYREVLRQRGGLSLTVQNLGVKPLADRSYEYQIDLVQVSPIRTKASGVVELRLIQGSEVLVLPMESSSFDFHDFQRLTGRWTMPKGFTPQFIEVRVTGSSSIVKRFSWTKGKPVDAVSTNVAEIPQVKATAQ</sequence>
<gene>
    <name evidence="2" type="ORF">GIX10_08445</name>
</gene>
<evidence type="ECO:0000313" key="3">
    <source>
        <dbReference type="Proteomes" id="UP000473854"/>
    </source>
</evidence>
<comment type="caution">
    <text evidence="2">The sequence shown here is derived from an EMBL/GenBank/DDBJ whole genome shotgun (WGS) entry which is preliminary data.</text>
</comment>
<keyword evidence="1" id="KW-0812">Transmembrane</keyword>
<keyword evidence="1" id="KW-0472">Membrane</keyword>
<evidence type="ECO:0000313" key="2">
    <source>
        <dbReference type="EMBL" id="MTD11458.1"/>
    </source>
</evidence>
<proteinExistence type="predicted"/>
<dbReference type="EMBL" id="WLYL01000024">
    <property type="protein sequence ID" value="MTD11458.1"/>
    <property type="molecule type" value="Genomic_DNA"/>
</dbReference>
<evidence type="ECO:0000256" key="1">
    <source>
        <dbReference type="SAM" id="Phobius"/>
    </source>
</evidence>
<dbReference type="Pfam" id="PF20567">
    <property type="entry name" value="DUF6776"/>
    <property type="match status" value="1"/>
</dbReference>
<protein>
    <submittedName>
        <fullName evidence="2">Uncharacterized protein</fullName>
    </submittedName>
</protein>
<feature type="transmembrane region" description="Helical" evidence="1">
    <location>
        <begin position="20"/>
        <end position="42"/>
    </location>
</feature>
<keyword evidence="1" id="KW-1133">Transmembrane helix</keyword>
<dbReference type="AlphaFoldDB" id="A0A6L6GG20"/>
<name>A0A6L6GG20_9GAMM</name>
<dbReference type="InterPro" id="IPR046703">
    <property type="entry name" value="DUF6776"/>
</dbReference>
<organism evidence="2 3">
    <name type="scientific">Acinetobacter faecalis</name>
    <dbReference type="NCBI Taxonomy" id="2665161"/>
    <lineage>
        <taxon>Bacteria</taxon>
        <taxon>Pseudomonadati</taxon>
        <taxon>Pseudomonadota</taxon>
        <taxon>Gammaproteobacteria</taxon>
        <taxon>Moraxellales</taxon>
        <taxon>Moraxellaceae</taxon>
        <taxon>Acinetobacter</taxon>
    </lineage>
</organism>
<dbReference type="Proteomes" id="UP000473854">
    <property type="component" value="Unassembled WGS sequence"/>
</dbReference>
<reference evidence="2 3" key="1">
    <citation type="submission" date="2019-11" db="EMBL/GenBank/DDBJ databases">
        <authorList>
            <person name="An D."/>
        </authorList>
    </citation>
    <scope>NUCLEOTIDE SEQUENCE [LARGE SCALE GENOMIC DNA]</scope>
    <source>
        <strain evidence="2 3">YIM 103518</strain>
    </source>
</reference>
<accession>A0A6L6GG20</accession>
<dbReference type="RefSeq" id="WP_154773057.1">
    <property type="nucleotide sequence ID" value="NZ_JAXHPI010000025.1"/>
</dbReference>